<proteinExistence type="predicted"/>
<evidence type="ECO:0000256" key="1">
    <source>
        <dbReference type="SAM" id="SignalP"/>
    </source>
</evidence>
<dbReference type="SUPFAM" id="SSF81296">
    <property type="entry name" value="E set domains"/>
    <property type="match status" value="1"/>
</dbReference>
<dbReference type="EMBL" id="CVRI01000070">
    <property type="protein sequence ID" value="CRL07139.1"/>
    <property type="molecule type" value="Genomic_DNA"/>
</dbReference>
<feature type="chain" id="PRO_5012317415" evidence="1">
    <location>
        <begin position="33"/>
        <end position="142"/>
    </location>
</feature>
<organism evidence="2 3">
    <name type="scientific">Clunio marinus</name>
    <dbReference type="NCBI Taxonomy" id="568069"/>
    <lineage>
        <taxon>Eukaryota</taxon>
        <taxon>Metazoa</taxon>
        <taxon>Ecdysozoa</taxon>
        <taxon>Arthropoda</taxon>
        <taxon>Hexapoda</taxon>
        <taxon>Insecta</taxon>
        <taxon>Pterygota</taxon>
        <taxon>Neoptera</taxon>
        <taxon>Endopterygota</taxon>
        <taxon>Diptera</taxon>
        <taxon>Nematocera</taxon>
        <taxon>Chironomoidea</taxon>
        <taxon>Chironomidae</taxon>
        <taxon>Clunio</taxon>
    </lineage>
</organism>
<evidence type="ECO:0000313" key="3">
    <source>
        <dbReference type="Proteomes" id="UP000183832"/>
    </source>
</evidence>
<sequence length="142" mass="15948">MNFYLMNMKSMNLNKIILSLIFFCLLMDNSLSRNANISIEFEDCGSQFELLKLQIASCNQVPCRVEKGSFVTITAEFDASNSPYSQNSMTHEAFWIIDGVVHTAILIPTLCDYSSNCPRKTSDGGLEFSSDIYVSKGLPQDY</sequence>
<accession>A0A1J1J3Y2</accession>
<dbReference type="Proteomes" id="UP000183832">
    <property type="component" value="Unassembled WGS sequence"/>
</dbReference>
<gene>
    <name evidence="2" type="ORF">CLUMA_CG020134</name>
</gene>
<keyword evidence="3" id="KW-1185">Reference proteome</keyword>
<dbReference type="AlphaFoldDB" id="A0A1J1J3Y2"/>
<reference evidence="2 3" key="1">
    <citation type="submission" date="2015-04" db="EMBL/GenBank/DDBJ databases">
        <authorList>
            <person name="Syromyatnikov M.Y."/>
            <person name="Popov V.N."/>
        </authorList>
    </citation>
    <scope>NUCLEOTIDE SEQUENCE [LARGE SCALE GENOMIC DNA]</scope>
</reference>
<dbReference type="OrthoDB" id="6489092at2759"/>
<protein>
    <submittedName>
        <fullName evidence="2">CLUMA_CG020134, isoform A</fullName>
    </submittedName>
</protein>
<dbReference type="InterPro" id="IPR014756">
    <property type="entry name" value="Ig_E-set"/>
</dbReference>
<dbReference type="STRING" id="568069.A0A1J1J3Y2"/>
<feature type="signal peptide" evidence="1">
    <location>
        <begin position="1"/>
        <end position="32"/>
    </location>
</feature>
<evidence type="ECO:0000313" key="2">
    <source>
        <dbReference type="EMBL" id="CRL07139.1"/>
    </source>
</evidence>
<name>A0A1J1J3Y2_9DIPT</name>
<dbReference type="Gene3D" id="2.60.40.770">
    <property type="match status" value="1"/>
</dbReference>
<keyword evidence="1" id="KW-0732">Signal</keyword>